<dbReference type="InterPro" id="IPR041535">
    <property type="entry name" value="VbhA"/>
</dbReference>
<evidence type="ECO:0000313" key="2">
    <source>
        <dbReference type="EMBL" id="WXR74096.1"/>
    </source>
</evidence>
<keyword evidence="3" id="KW-1185">Reference proteome</keyword>
<name>A0ABZ2RZL9_9BURK</name>
<evidence type="ECO:0000259" key="1">
    <source>
        <dbReference type="Pfam" id="PF18495"/>
    </source>
</evidence>
<dbReference type="RefSeq" id="WP_338880032.1">
    <property type="nucleotide sequence ID" value="NZ_CP148753.1"/>
</dbReference>
<dbReference type="InterPro" id="IPR043038">
    <property type="entry name" value="VbhA_sf"/>
</dbReference>
<dbReference type="Gene3D" id="1.10.8.1050">
    <property type="entry name" value="Antitoxin VbhA-like"/>
    <property type="match status" value="1"/>
</dbReference>
<accession>A0ABZ2RZL9</accession>
<gene>
    <name evidence="2" type="ORF">WHX56_01040</name>
</gene>
<proteinExistence type="predicted"/>
<dbReference type="InterPro" id="IPR033788">
    <property type="entry name" value="VbhA-like"/>
</dbReference>
<reference evidence="2 3" key="1">
    <citation type="submission" date="2024-03" db="EMBL/GenBank/DDBJ databases">
        <title>Reference genomes for the five species model microbial community.</title>
        <authorList>
            <person name="Padfield D."/>
        </authorList>
    </citation>
    <scope>NUCLEOTIDE SEQUENCE [LARGE SCALE GENOMIC DNA]</scope>
    <source>
        <strain evidence="2 3">AB1</strain>
    </source>
</reference>
<sequence length="69" mass="7653">MAEMDMHETELSKTISDAERDRRVAAVSYARASVGLEGFLLSAADEAHAQRFIDGQIDLNEFVRPRGSL</sequence>
<dbReference type="EMBL" id="CP148753">
    <property type="protein sequence ID" value="WXR74096.1"/>
    <property type="molecule type" value="Genomic_DNA"/>
</dbReference>
<evidence type="ECO:0000313" key="3">
    <source>
        <dbReference type="Proteomes" id="UP001456224"/>
    </source>
</evidence>
<feature type="domain" description="Antitoxin VbhA" evidence="1">
    <location>
        <begin position="23"/>
        <end position="64"/>
    </location>
</feature>
<organism evidence="2 3">
    <name type="scientific">Achromobacter veterisilvae</name>
    <dbReference type="NCBI Taxonomy" id="2069367"/>
    <lineage>
        <taxon>Bacteria</taxon>
        <taxon>Pseudomonadati</taxon>
        <taxon>Pseudomonadota</taxon>
        <taxon>Betaproteobacteria</taxon>
        <taxon>Burkholderiales</taxon>
        <taxon>Alcaligenaceae</taxon>
        <taxon>Achromobacter</taxon>
    </lineage>
</organism>
<dbReference type="Pfam" id="PF18495">
    <property type="entry name" value="VbhA"/>
    <property type="match status" value="1"/>
</dbReference>
<dbReference type="Proteomes" id="UP001456224">
    <property type="component" value="Chromosome"/>
</dbReference>
<protein>
    <submittedName>
        <fullName evidence="2">Antitoxin VbhA family protein</fullName>
    </submittedName>
</protein>
<dbReference type="CDD" id="cd11586">
    <property type="entry name" value="VbhA_like"/>
    <property type="match status" value="1"/>
</dbReference>